<proteinExistence type="predicted"/>
<dbReference type="AlphaFoldDB" id="A0A6D2HUF0"/>
<dbReference type="EMBL" id="CACVBM020000255">
    <property type="protein sequence ID" value="CAA7016816.1"/>
    <property type="molecule type" value="Genomic_DNA"/>
</dbReference>
<organism evidence="1 2">
    <name type="scientific">Microthlaspi erraticum</name>
    <dbReference type="NCBI Taxonomy" id="1685480"/>
    <lineage>
        <taxon>Eukaryota</taxon>
        <taxon>Viridiplantae</taxon>
        <taxon>Streptophyta</taxon>
        <taxon>Embryophyta</taxon>
        <taxon>Tracheophyta</taxon>
        <taxon>Spermatophyta</taxon>
        <taxon>Magnoliopsida</taxon>
        <taxon>eudicotyledons</taxon>
        <taxon>Gunneridae</taxon>
        <taxon>Pentapetalae</taxon>
        <taxon>rosids</taxon>
        <taxon>malvids</taxon>
        <taxon>Brassicales</taxon>
        <taxon>Brassicaceae</taxon>
        <taxon>Coluteocarpeae</taxon>
        <taxon>Microthlaspi</taxon>
    </lineage>
</organism>
<evidence type="ECO:0000313" key="1">
    <source>
        <dbReference type="EMBL" id="CAA7016816.1"/>
    </source>
</evidence>
<evidence type="ECO:0000313" key="2">
    <source>
        <dbReference type="Proteomes" id="UP000467841"/>
    </source>
</evidence>
<name>A0A6D2HUF0_9BRAS</name>
<sequence length="159" mass="18210">MSKPKANGGIAFKDIETFNKALLGKQLWRMLKQLEALVSRVFRAMYFCKTNPLEAKLGSRLSYAWKSIQAAQNLMKQGIRRVIGNEEDTDIWTDPWISTKPAQAILSLRQAPTKVQQQLSSLLRVKDLHVQGGREWNRELLNRLFSMMPSWVIPLVEVG</sequence>
<reference evidence="1" key="1">
    <citation type="submission" date="2020-01" db="EMBL/GenBank/DDBJ databases">
        <authorList>
            <person name="Mishra B."/>
        </authorList>
    </citation>
    <scope>NUCLEOTIDE SEQUENCE [LARGE SCALE GENOMIC DNA]</scope>
</reference>
<protein>
    <submittedName>
        <fullName evidence="1">Uncharacterized protein</fullName>
    </submittedName>
</protein>
<comment type="caution">
    <text evidence="1">The sequence shown here is derived from an EMBL/GenBank/DDBJ whole genome shotgun (WGS) entry which is preliminary data.</text>
</comment>
<gene>
    <name evidence="1" type="ORF">MERR_LOCUS4051</name>
</gene>
<accession>A0A6D2HUF0</accession>
<dbReference type="Proteomes" id="UP000467841">
    <property type="component" value="Unassembled WGS sequence"/>
</dbReference>
<dbReference type="OrthoDB" id="1110051at2759"/>
<keyword evidence="2" id="KW-1185">Reference proteome</keyword>